<feature type="domain" description="AMP-binding enzyme C-terminal" evidence="3">
    <location>
        <begin position="410"/>
        <end position="484"/>
    </location>
</feature>
<dbReference type="Gene3D" id="3.30.300.30">
    <property type="match status" value="1"/>
</dbReference>
<evidence type="ECO:0000313" key="5">
    <source>
        <dbReference type="Proteomes" id="UP001302949"/>
    </source>
</evidence>
<reference evidence="4 5" key="1">
    <citation type="submission" date="2023-12" db="EMBL/GenBank/DDBJ databases">
        <title>Novel species of the genus Arcicella isolated from rivers.</title>
        <authorList>
            <person name="Lu H."/>
        </authorList>
    </citation>
    <scope>NUCLEOTIDE SEQUENCE [LARGE SCALE GENOMIC DNA]</scope>
    <source>
        <strain evidence="4 5">KCTC 23307</strain>
    </source>
</reference>
<evidence type="ECO:0000259" key="3">
    <source>
        <dbReference type="Pfam" id="PF13193"/>
    </source>
</evidence>
<evidence type="ECO:0000313" key="4">
    <source>
        <dbReference type="EMBL" id="MEA5138579.1"/>
    </source>
</evidence>
<dbReference type="Pfam" id="PF00501">
    <property type="entry name" value="AMP-binding"/>
    <property type="match status" value="1"/>
</dbReference>
<protein>
    <submittedName>
        <fullName evidence="4">Acyl-CoA synthetase</fullName>
    </submittedName>
</protein>
<dbReference type="InterPro" id="IPR000873">
    <property type="entry name" value="AMP-dep_synth/lig_dom"/>
</dbReference>
<dbReference type="Proteomes" id="UP001302949">
    <property type="component" value="Unassembled WGS sequence"/>
</dbReference>
<proteinExistence type="inferred from homology"/>
<dbReference type="Gene3D" id="3.40.50.12780">
    <property type="entry name" value="N-terminal domain of ligase-like"/>
    <property type="match status" value="1"/>
</dbReference>
<dbReference type="Pfam" id="PF13193">
    <property type="entry name" value="AMP-binding_C"/>
    <property type="match status" value="1"/>
</dbReference>
<dbReference type="CDD" id="cd05941">
    <property type="entry name" value="MCS"/>
    <property type="match status" value="1"/>
</dbReference>
<comment type="similarity">
    <text evidence="1">Belongs to the ATP-dependent AMP-binding enzyme family.</text>
</comment>
<feature type="domain" description="AMP-dependent synthetase/ligase" evidence="2">
    <location>
        <begin position="6"/>
        <end position="359"/>
    </location>
</feature>
<comment type="caution">
    <text evidence="4">The sequence shown here is derived from an EMBL/GenBank/DDBJ whole genome shotgun (WGS) entry which is preliminary data.</text>
</comment>
<dbReference type="InterPro" id="IPR025110">
    <property type="entry name" value="AMP-bd_C"/>
</dbReference>
<dbReference type="EMBL" id="JAYFUM010000006">
    <property type="protein sequence ID" value="MEA5138579.1"/>
    <property type="molecule type" value="Genomic_DNA"/>
</dbReference>
<dbReference type="SUPFAM" id="SSF56801">
    <property type="entry name" value="Acetyl-CoA synthetase-like"/>
    <property type="match status" value="1"/>
</dbReference>
<name>A0ABU5Q860_9BACT</name>
<organism evidence="4 5">
    <name type="scientific">Arcicella rigui</name>
    <dbReference type="NCBI Taxonomy" id="797020"/>
    <lineage>
        <taxon>Bacteria</taxon>
        <taxon>Pseudomonadati</taxon>
        <taxon>Bacteroidota</taxon>
        <taxon>Cytophagia</taxon>
        <taxon>Cytophagales</taxon>
        <taxon>Flectobacillaceae</taxon>
        <taxon>Arcicella</taxon>
    </lineage>
</organism>
<evidence type="ECO:0000259" key="2">
    <source>
        <dbReference type="Pfam" id="PF00501"/>
    </source>
</evidence>
<keyword evidence="5" id="KW-1185">Reference proteome</keyword>
<sequence>MLKLVENATKNLNNQAIISDGKSFSYQALLDNSNTVATYLLQDATDLNEQRVAFMVAPGFDYVKVQWGIWRAGGIAVPLCITYPLPSLQYVIEDTAASIVIAGEEYATILAPLAAEKGFRFIILSDIPTQASEEKVLPELNSERRAMILYTSGTTNLPKGVVTTHSNIEAQVSTLVESWQWSAQDHILCVLPLHHVHGIINVISCALWSGATVEFLSSFSAEGVFAAFQQGKINVFMAVPTIYFKLIAYWESLPTAEQEVLTVTLSKFRLMVSGSAALPVSVMEKWKHISTHTLLERYGMTEIGMGISNPYDGERKAGYIGKPLAGVQARLVDENNQEVAVGQPGEIQIKGKNVFLEYWNKPEATQKTFTEDGWFKTGDIAVVEEGYYRILGRDSIDIIKSGGYKISALEIEEVLRTHPHINDCSVIGIPNEEWGELVAGVLIVNHPEIDLKELNTWIREKMPAYKAPRKYIIANELPRNAMGKVTKNDLKKLF</sequence>
<dbReference type="PANTHER" id="PTHR43201:SF8">
    <property type="entry name" value="ACYL-COA SYNTHETASE FAMILY MEMBER 3"/>
    <property type="match status" value="1"/>
</dbReference>
<dbReference type="PANTHER" id="PTHR43201">
    <property type="entry name" value="ACYL-COA SYNTHETASE"/>
    <property type="match status" value="1"/>
</dbReference>
<dbReference type="RefSeq" id="WP_323295748.1">
    <property type="nucleotide sequence ID" value="NZ_JAYFUM010000006.1"/>
</dbReference>
<dbReference type="InterPro" id="IPR045851">
    <property type="entry name" value="AMP-bd_C_sf"/>
</dbReference>
<dbReference type="InterPro" id="IPR042099">
    <property type="entry name" value="ANL_N_sf"/>
</dbReference>
<accession>A0ABU5Q860</accession>
<gene>
    <name evidence="4" type="ORF">VB248_05530</name>
</gene>
<evidence type="ECO:0000256" key="1">
    <source>
        <dbReference type="ARBA" id="ARBA00006432"/>
    </source>
</evidence>